<gene>
    <name evidence="2" type="ORF">FYJ72_09970</name>
</gene>
<accession>A0A6I2TZK4</accession>
<evidence type="ECO:0000313" key="2">
    <source>
        <dbReference type="EMBL" id="MST77997.1"/>
    </source>
</evidence>
<comment type="caution">
    <text evidence="2">The sequence shown here is derived from an EMBL/GenBank/DDBJ whole genome shotgun (WGS) entry which is preliminary data.</text>
</comment>
<dbReference type="GO" id="GO:0016740">
    <property type="term" value="F:transferase activity"/>
    <property type="evidence" value="ECO:0007669"/>
    <property type="project" value="UniProtKB-KW"/>
</dbReference>
<keyword evidence="2" id="KW-0808">Transferase</keyword>
<dbReference type="EMBL" id="VUNF01000018">
    <property type="protein sequence ID" value="MST77997.1"/>
    <property type="molecule type" value="Genomic_DNA"/>
</dbReference>
<protein>
    <submittedName>
        <fullName evidence="2">Nucleotidyltransferase family protein</fullName>
    </submittedName>
</protein>
<sequence length="486" mass="54678">MNDITAIFAFLKFCLGSKEDMSGMVAGMNWQELYSFASKQAILGLCFEGIERLGKEYPEELKQNPIGRELLMTWMGKAQQIRRQNMKVNTVASKLFSMLREDGMRCCILKGQGNALMYPNPYSRTPGDIDVWINASRERIMEYAQKKFELGDDIRLQHLETSLDGVPVELHFFPCSMNNPIYHARLQKWFKRNADLQCSNVVGLPDGAGDIAIPTSAFNVVYQLTHLYHHFFDEGIGMRQIIDYFLVVNDFSKNVFLNNKSSKITPSLFTLKEGSTAFPKPLSPQGTGDVTAPSRCCICPTCPSPAGGSLTHSQALALSKRARDVTAPTRCSEPLRSKDGGASKPSPGCAGWDRLDTTGDTSSVSCSSASTALDVVQRELKYLGLWKFAGAVMYVLHEALGLSEEKMIAPMDEKRGRLLLAEILNGGNFGKHFTKYAGFTHQSMGKKYFLKIWRNMHFVRYYPAEALSEPIFRTWHFFWRVKNKKQ</sequence>
<dbReference type="InterPro" id="IPR039498">
    <property type="entry name" value="NTP_transf_5"/>
</dbReference>
<dbReference type="RefSeq" id="WP_154481528.1">
    <property type="nucleotide sequence ID" value="NZ_VUNF01000018.1"/>
</dbReference>
<evidence type="ECO:0000256" key="1">
    <source>
        <dbReference type="SAM" id="MobiDB-lite"/>
    </source>
</evidence>
<evidence type="ECO:0000313" key="3">
    <source>
        <dbReference type="Proteomes" id="UP000450161"/>
    </source>
</evidence>
<name>A0A6I2TZK4_9BACT</name>
<dbReference type="Pfam" id="PF14907">
    <property type="entry name" value="NTP_transf_5"/>
    <property type="match status" value="1"/>
</dbReference>
<dbReference type="Proteomes" id="UP000450161">
    <property type="component" value="Unassembled WGS sequence"/>
</dbReference>
<feature type="region of interest" description="Disordered" evidence="1">
    <location>
        <begin position="325"/>
        <end position="352"/>
    </location>
</feature>
<proteinExistence type="predicted"/>
<reference evidence="2 3" key="1">
    <citation type="submission" date="2019-08" db="EMBL/GenBank/DDBJ databases">
        <title>In-depth cultivation of the pig gut microbiome towards novel bacterial diversity and tailored functional studies.</title>
        <authorList>
            <person name="Wylensek D."/>
            <person name="Hitch T.C.A."/>
            <person name="Clavel T."/>
        </authorList>
    </citation>
    <scope>NUCLEOTIDE SEQUENCE [LARGE SCALE GENOMIC DNA]</scope>
    <source>
        <strain evidence="2 3">LKV-178-WT-2C</strain>
    </source>
</reference>
<organism evidence="2 3">
    <name type="scientific">Segatella copri</name>
    <dbReference type="NCBI Taxonomy" id="165179"/>
    <lineage>
        <taxon>Bacteria</taxon>
        <taxon>Pseudomonadati</taxon>
        <taxon>Bacteroidota</taxon>
        <taxon>Bacteroidia</taxon>
        <taxon>Bacteroidales</taxon>
        <taxon>Prevotellaceae</taxon>
        <taxon>Segatella</taxon>
    </lineage>
</organism>
<dbReference type="AlphaFoldDB" id="A0A6I2TZK4"/>